<proteinExistence type="predicted"/>
<keyword evidence="1" id="KW-1185">Reference proteome</keyword>
<reference evidence="1" key="1">
    <citation type="journal article" date="2013" name="Genetics">
        <title>The draft genome and transcriptome of Panagrellus redivivus are shaped by the harsh demands of a free-living lifestyle.</title>
        <authorList>
            <person name="Srinivasan J."/>
            <person name="Dillman A.R."/>
            <person name="Macchietto M.G."/>
            <person name="Heikkinen L."/>
            <person name="Lakso M."/>
            <person name="Fracchia K.M."/>
            <person name="Antoshechkin I."/>
            <person name="Mortazavi A."/>
            <person name="Wong G."/>
            <person name="Sternberg P.W."/>
        </authorList>
    </citation>
    <scope>NUCLEOTIDE SEQUENCE [LARGE SCALE GENOMIC DNA]</scope>
    <source>
        <strain evidence="1">MT8872</strain>
    </source>
</reference>
<dbReference type="WBParaSite" id="Pan_g12649.t1">
    <property type="protein sequence ID" value="Pan_g12649.t1"/>
    <property type="gene ID" value="Pan_g12649"/>
</dbReference>
<organism evidence="1 2">
    <name type="scientific">Panagrellus redivivus</name>
    <name type="common">Microworm</name>
    <dbReference type="NCBI Taxonomy" id="6233"/>
    <lineage>
        <taxon>Eukaryota</taxon>
        <taxon>Metazoa</taxon>
        <taxon>Ecdysozoa</taxon>
        <taxon>Nematoda</taxon>
        <taxon>Chromadorea</taxon>
        <taxon>Rhabditida</taxon>
        <taxon>Tylenchina</taxon>
        <taxon>Panagrolaimomorpha</taxon>
        <taxon>Panagrolaimoidea</taxon>
        <taxon>Panagrolaimidae</taxon>
        <taxon>Panagrellus</taxon>
    </lineage>
</organism>
<accession>A0A7E4UTG9</accession>
<name>A0A7E4UTG9_PANRE</name>
<dbReference type="Proteomes" id="UP000492821">
    <property type="component" value="Unassembled WGS sequence"/>
</dbReference>
<reference evidence="2" key="2">
    <citation type="submission" date="2020-10" db="UniProtKB">
        <authorList>
            <consortium name="WormBaseParasite"/>
        </authorList>
    </citation>
    <scope>IDENTIFICATION</scope>
</reference>
<dbReference type="AlphaFoldDB" id="A0A7E4UTG9"/>
<protein>
    <submittedName>
        <fullName evidence="2">Uncharacterized protein</fullName>
    </submittedName>
</protein>
<evidence type="ECO:0000313" key="1">
    <source>
        <dbReference type="Proteomes" id="UP000492821"/>
    </source>
</evidence>
<evidence type="ECO:0000313" key="2">
    <source>
        <dbReference type="WBParaSite" id="Pan_g12649.t1"/>
    </source>
</evidence>
<sequence>MDRSGSKRNSKERRTAVQYEGFVLDFKECACYCSPCRAINRSGYLLEKSYQTKTAVSMDISGSKPNSKVKQTECDFPRFQQLRYMQHNTSAPLALACINQHLYAEIL</sequence>